<reference evidence="3" key="1">
    <citation type="submission" date="2021-05" db="EMBL/GenBank/DDBJ databases">
        <title>Direct Submission.</title>
        <authorList>
            <person name="Li K."/>
            <person name="Gao J."/>
        </authorList>
    </citation>
    <scope>NUCLEOTIDE SEQUENCE [LARGE SCALE GENOMIC DNA]</scope>
    <source>
        <strain evidence="3">HDS12</strain>
    </source>
</reference>
<keyword evidence="3" id="KW-1185">Reference proteome</keyword>
<evidence type="ECO:0000313" key="2">
    <source>
        <dbReference type="EMBL" id="QUX29091.1"/>
    </source>
</evidence>
<sequence length="59" mass="6675">MPKMLTVDEEFEAIVAGDLREVRADKMRPLREPDPSKPSPEEESPVETAPLEEKPAQEK</sequence>
<name>A0ABX8C7M8_9ACTN</name>
<evidence type="ECO:0000256" key="1">
    <source>
        <dbReference type="SAM" id="MobiDB-lite"/>
    </source>
</evidence>
<evidence type="ECO:0000313" key="3">
    <source>
        <dbReference type="Proteomes" id="UP000678016"/>
    </source>
</evidence>
<feature type="region of interest" description="Disordered" evidence="1">
    <location>
        <begin position="21"/>
        <end position="59"/>
    </location>
</feature>
<dbReference type="Proteomes" id="UP000678016">
    <property type="component" value="Chromosome"/>
</dbReference>
<dbReference type="RefSeq" id="WP_212641979.1">
    <property type="nucleotide sequence ID" value="NZ_CP074132.1"/>
</dbReference>
<protein>
    <submittedName>
        <fullName evidence="2">Uncharacterized protein</fullName>
    </submittedName>
</protein>
<organism evidence="2 3">
    <name type="scientific">Nocardiopsis akebiae</name>
    <dbReference type="NCBI Taxonomy" id="2831968"/>
    <lineage>
        <taxon>Bacteria</taxon>
        <taxon>Bacillati</taxon>
        <taxon>Actinomycetota</taxon>
        <taxon>Actinomycetes</taxon>
        <taxon>Streptosporangiales</taxon>
        <taxon>Nocardiopsidaceae</taxon>
        <taxon>Nocardiopsis</taxon>
    </lineage>
</organism>
<accession>A0ABX8C7M8</accession>
<proteinExistence type="predicted"/>
<gene>
    <name evidence="2" type="ORF">KGD83_00270</name>
</gene>
<feature type="compositionally biased region" description="Basic and acidic residues" evidence="1">
    <location>
        <begin position="21"/>
        <end position="35"/>
    </location>
</feature>
<dbReference type="EMBL" id="CP074132">
    <property type="protein sequence ID" value="QUX29091.1"/>
    <property type="molecule type" value="Genomic_DNA"/>
</dbReference>